<evidence type="ECO:0000256" key="3">
    <source>
        <dbReference type="ARBA" id="ARBA00022598"/>
    </source>
</evidence>
<evidence type="ECO:0000259" key="11">
    <source>
        <dbReference type="SMART" id="SM00836"/>
    </source>
</evidence>
<dbReference type="AlphaFoldDB" id="A0A372MIV6"/>
<evidence type="ECO:0000313" key="14">
    <source>
        <dbReference type="Proteomes" id="UP000264002"/>
    </source>
</evidence>
<dbReference type="PANTHER" id="PTHR11956">
    <property type="entry name" value="ARGINYL-TRNA SYNTHETASE"/>
    <property type="match status" value="1"/>
</dbReference>
<dbReference type="InterPro" id="IPR035684">
    <property type="entry name" value="ArgRS_core"/>
</dbReference>
<dbReference type="Proteomes" id="UP000264002">
    <property type="component" value="Unassembled WGS sequence"/>
</dbReference>
<comment type="subunit">
    <text evidence="9">Monomer.</text>
</comment>
<evidence type="ECO:0000313" key="13">
    <source>
        <dbReference type="EMBL" id="RFU95308.1"/>
    </source>
</evidence>
<comment type="subcellular location">
    <subcellularLocation>
        <location evidence="9">Cytoplasm</location>
    </subcellularLocation>
</comment>
<keyword evidence="2 9" id="KW-0963">Cytoplasm</keyword>
<sequence length="588" mass="66390">MLEAVRETWKNLIEQQLHLYATEVLGDVPELPALAVQSPPKPELGDLAFPLFAYAKVLRTAPPKLASELKTRIEKLDDRPSGEILLSGPYLNVRIDMGGVATALSSRIAQEKEHYGSSDALKGKKVTIEFSCPNTNKPLHLGHMRNDSLGESVAAILKANGAEVRKVNLINNRGVHICKSMLAYQKFGNGETPESSGIKGDHLVGKYYVKFADWAKEDPTAEQQAQEMLQKWERGDQEVMALWEKMNGWTLQGLAESYEKMGISFDAYYYESETYKYGKDEILKGLEKGVFYQEEDGSVWVDLEPIKLDKKVLLRKDGTSLYMTQDVGTAIMRHKDWPFDSLIYVVASEQRYHFMVLFYVLQLLGYSWADDLRHLSYGMVNLPDGKMKSREGTVVDADELVDTLTSLARNEIRAKEREELVDDVEKTSSAIALGALNYYLLQVSPTKDMIFNPAESISFNGNTGPYLQYMGARISSMLRKYQDDEYADCHAMEFDGSLLTLPDERELIKQLARYGEVVERAGSAYDPSVVCSYLYDISKLFSRWYHDNPVLKASSRPLVRSRIELVSMVLQVIKNAFSLIGVPFLSSM</sequence>
<comment type="catalytic activity">
    <reaction evidence="8 9">
        <text>tRNA(Arg) + L-arginine + ATP = L-arginyl-tRNA(Arg) + AMP + diphosphate</text>
        <dbReference type="Rhea" id="RHEA:20301"/>
        <dbReference type="Rhea" id="RHEA-COMP:9658"/>
        <dbReference type="Rhea" id="RHEA-COMP:9673"/>
        <dbReference type="ChEBI" id="CHEBI:30616"/>
        <dbReference type="ChEBI" id="CHEBI:32682"/>
        <dbReference type="ChEBI" id="CHEBI:33019"/>
        <dbReference type="ChEBI" id="CHEBI:78442"/>
        <dbReference type="ChEBI" id="CHEBI:78513"/>
        <dbReference type="ChEBI" id="CHEBI:456215"/>
        <dbReference type="EC" id="6.1.1.19"/>
    </reaction>
</comment>
<comment type="similarity">
    <text evidence="1 9 10">Belongs to the class-I aminoacyl-tRNA synthetase family.</text>
</comment>
<dbReference type="RefSeq" id="WP_117329718.1">
    <property type="nucleotide sequence ID" value="NZ_QUWK01000004.1"/>
</dbReference>
<dbReference type="InterPro" id="IPR001278">
    <property type="entry name" value="Arg-tRNA-ligase"/>
</dbReference>
<dbReference type="Gene3D" id="3.30.1360.70">
    <property type="entry name" value="Arginyl tRNA synthetase N-terminal domain"/>
    <property type="match status" value="1"/>
</dbReference>
<protein>
    <recommendedName>
        <fullName evidence="9">Arginine--tRNA ligase</fullName>
        <ecNumber evidence="9">6.1.1.19</ecNumber>
    </recommendedName>
    <alternativeName>
        <fullName evidence="9">Arginyl-tRNA synthetase</fullName>
        <shortName evidence="9">ArgRS</shortName>
    </alternativeName>
</protein>
<dbReference type="NCBIfam" id="TIGR00456">
    <property type="entry name" value="argS"/>
    <property type="match status" value="1"/>
</dbReference>
<accession>A0A372MIV6</accession>
<keyword evidence="3 9" id="KW-0436">Ligase</keyword>
<organism evidence="13 14">
    <name type="scientific">Sphaerochaeta halotolerans</name>
    <dbReference type="NCBI Taxonomy" id="2293840"/>
    <lineage>
        <taxon>Bacteria</taxon>
        <taxon>Pseudomonadati</taxon>
        <taxon>Spirochaetota</taxon>
        <taxon>Spirochaetia</taxon>
        <taxon>Spirochaetales</taxon>
        <taxon>Sphaerochaetaceae</taxon>
        <taxon>Sphaerochaeta</taxon>
    </lineage>
</organism>
<dbReference type="PANTHER" id="PTHR11956:SF5">
    <property type="entry name" value="ARGININE--TRNA LIGASE, CYTOPLASMIC"/>
    <property type="match status" value="1"/>
</dbReference>
<evidence type="ECO:0000256" key="4">
    <source>
        <dbReference type="ARBA" id="ARBA00022741"/>
    </source>
</evidence>
<keyword evidence="6 9" id="KW-0648">Protein biosynthesis</keyword>
<evidence type="ECO:0000256" key="1">
    <source>
        <dbReference type="ARBA" id="ARBA00005594"/>
    </source>
</evidence>
<name>A0A372MIV6_9SPIR</name>
<dbReference type="Gene3D" id="3.40.50.620">
    <property type="entry name" value="HUPs"/>
    <property type="match status" value="1"/>
</dbReference>
<evidence type="ECO:0000256" key="7">
    <source>
        <dbReference type="ARBA" id="ARBA00023146"/>
    </source>
</evidence>
<dbReference type="InterPro" id="IPR005148">
    <property type="entry name" value="Arg-tRNA-synth_N"/>
</dbReference>
<keyword evidence="4 9" id="KW-0547">Nucleotide-binding</keyword>
<dbReference type="SMART" id="SM01016">
    <property type="entry name" value="Arg_tRNA_synt_N"/>
    <property type="match status" value="1"/>
</dbReference>
<dbReference type="SUPFAM" id="SSF55190">
    <property type="entry name" value="Arginyl-tRNA synthetase (ArgRS), N-terminal 'additional' domain"/>
    <property type="match status" value="1"/>
</dbReference>
<evidence type="ECO:0000256" key="8">
    <source>
        <dbReference type="ARBA" id="ARBA00049339"/>
    </source>
</evidence>
<feature type="domain" description="Arginyl tRNA synthetase N-terminal" evidence="12">
    <location>
        <begin position="7"/>
        <end position="95"/>
    </location>
</feature>
<dbReference type="GO" id="GO:0005737">
    <property type="term" value="C:cytoplasm"/>
    <property type="evidence" value="ECO:0007669"/>
    <property type="project" value="UniProtKB-SubCell"/>
</dbReference>
<dbReference type="GO" id="GO:0006420">
    <property type="term" value="P:arginyl-tRNA aminoacylation"/>
    <property type="evidence" value="ECO:0007669"/>
    <property type="project" value="UniProtKB-UniRule"/>
</dbReference>
<dbReference type="PRINTS" id="PR01038">
    <property type="entry name" value="TRNASYNTHARG"/>
</dbReference>
<keyword evidence="5 9" id="KW-0067">ATP-binding</keyword>
<dbReference type="InterPro" id="IPR009080">
    <property type="entry name" value="tRNAsynth_Ia_anticodon-bd"/>
</dbReference>
<dbReference type="InterPro" id="IPR001412">
    <property type="entry name" value="aa-tRNA-synth_I_CS"/>
</dbReference>
<evidence type="ECO:0000256" key="9">
    <source>
        <dbReference type="HAMAP-Rule" id="MF_00123"/>
    </source>
</evidence>
<comment type="caution">
    <text evidence="13">The sequence shown here is derived from an EMBL/GenBank/DDBJ whole genome shotgun (WGS) entry which is preliminary data.</text>
</comment>
<keyword evidence="14" id="KW-1185">Reference proteome</keyword>
<dbReference type="GO" id="GO:0004814">
    <property type="term" value="F:arginine-tRNA ligase activity"/>
    <property type="evidence" value="ECO:0007669"/>
    <property type="project" value="UniProtKB-UniRule"/>
</dbReference>
<dbReference type="Pfam" id="PF03485">
    <property type="entry name" value="Arg_tRNA_synt_N"/>
    <property type="match status" value="1"/>
</dbReference>
<dbReference type="EC" id="6.1.1.19" evidence="9"/>
<proteinExistence type="inferred from homology"/>
<dbReference type="FunFam" id="1.10.730.10:FF:000006">
    <property type="entry name" value="Arginyl-tRNA synthetase 2, mitochondrial"/>
    <property type="match status" value="1"/>
</dbReference>
<dbReference type="Pfam" id="PF05746">
    <property type="entry name" value="DALR_1"/>
    <property type="match status" value="1"/>
</dbReference>
<dbReference type="InterPro" id="IPR014729">
    <property type="entry name" value="Rossmann-like_a/b/a_fold"/>
</dbReference>
<evidence type="ECO:0000259" key="12">
    <source>
        <dbReference type="SMART" id="SM01016"/>
    </source>
</evidence>
<gene>
    <name evidence="9" type="primary">argS</name>
    <name evidence="13" type="ORF">DYP60_04630</name>
</gene>
<dbReference type="InterPro" id="IPR008909">
    <property type="entry name" value="DALR_anticod-bd"/>
</dbReference>
<evidence type="ECO:0000256" key="10">
    <source>
        <dbReference type="RuleBase" id="RU363038"/>
    </source>
</evidence>
<dbReference type="SUPFAM" id="SSF52374">
    <property type="entry name" value="Nucleotidylyl transferase"/>
    <property type="match status" value="1"/>
</dbReference>
<feature type="domain" description="DALR anticodon binding" evidence="11">
    <location>
        <begin position="467"/>
        <end position="588"/>
    </location>
</feature>
<dbReference type="CDD" id="cd00671">
    <property type="entry name" value="ArgRS_core"/>
    <property type="match status" value="1"/>
</dbReference>
<evidence type="ECO:0000256" key="6">
    <source>
        <dbReference type="ARBA" id="ARBA00022917"/>
    </source>
</evidence>
<feature type="short sequence motif" description="'HIGH' region" evidence="9">
    <location>
        <begin position="133"/>
        <end position="143"/>
    </location>
</feature>
<dbReference type="InterPro" id="IPR036695">
    <property type="entry name" value="Arg-tRNA-synth_N_sf"/>
</dbReference>
<reference evidence="13 14" key="2">
    <citation type="submission" date="2018-09" db="EMBL/GenBank/DDBJ databases">
        <title>Genome of Sphaerochaeta halotolerans strain 4-11.</title>
        <authorList>
            <person name="Nazina T.N."/>
            <person name="Sokolova D.S."/>
        </authorList>
    </citation>
    <scope>NUCLEOTIDE SEQUENCE [LARGE SCALE GENOMIC DNA]</scope>
    <source>
        <strain evidence="13 14">4-11</strain>
    </source>
</reference>
<dbReference type="Pfam" id="PF00750">
    <property type="entry name" value="tRNA-synt_1d"/>
    <property type="match status" value="1"/>
</dbReference>
<dbReference type="EMBL" id="QUWK01000004">
    <property type="protein sequence ID" value="RFU95308.1"/>
    <property type="molecule type" value="Genomic_DNA"/>
</dbReference>
<evidence type="ECO:0000256" key="2">
    <source>
        <dbReference type="ARBA" id="ARBA00022490"/>
    </source>
</evidence>
<keyword evidence="7 9" id="KW-0030">Aminoacyl-tRNA synthetase</keyword>
<dbReference type="SUPFAM" id="SSF47323">
    <property type="entry name" value="Anticodon-binding domain of a subclass of class I aminoacyl-tRNA synthetases"/>
    <property type="match status" value="1"/>
</dbReference>
<dbReference type="OrthoDB" id="9805987at2"/>
<dbReference type="HAMAP" id="MF_00123">
    <property type="entry name" value="Arg_tRNA_synth"/>
    <property type="match status" value="1"/>
</dbReference>
<dbReference type="Gene3D" id="1.10.730.10">
    <property type="entry name" value="Isoleucyl-tRNA Synthetase, Domain 1"/>
    <property type="match status" value="1"/>
</dbReference>
<dbReference type="SMART" id="SM00836">
    <property type="entry name" value="DALR_1"/>
    <property type="match status" value="1"/>
</dbReference>
<dbReference type="GO" id="GO:0005524">
    <property type="term" value="F:ATP binding"/>
    <property type="evidence" value="ECO:0007669"/>
    <property type="project" value="UniProtKB-UniRule"/>
</dbReference>
<evidence type="ECO:0000256" key="5">
    <source>
        <dbReference type="ARBA" id="ARBA00022840"/>
    </source>
</evidence>
<reference evidence="14" key="1">
    <citation type="submission" date="2018-08" db="EMBL/GenBank/DDBJ databases">
        <authorList>
            <person name="Grouzdev D.S."/>
            <person name="Krutkina M.S."/>
        </authorList>
    </citation>
    <scope>NUCLEOTIDE SEQUENCE [LARGE SCALE GENOMIC DNA]</scope>
    <source>
        <strain evidence="14">4-11</strain>
    </source>
</reference>
<dbReference type="PROSITE" id="PS00178">
    <property type="entry name" value="AA_TRNA_LIGASE_I"/>
    <property type="match status" value="1"/>
</dbReference>